<proteinExistence type="predicted"/>
<dbReference type="Proteomes" id="UP000188268">
    <property type="component" value="Unassembled WGS sequence"/>
</dbReference>
<reference evidence="2 3" key="1">
    <citation type="submission" date="2013-09" db="EMBL/GenBank/DDBJ databases">
        <title>Corchorus capsularis genome sequencing.</title>
        <authorList>
            <person name="Alam M."/>
            <person name="Haque M.S."/>
            <person name="Islam M.S."/>
            <person name="Emdad E.M."/>
            <person name="Islam M.M."/>
            <person name="Ahmed B."/>
            <person name="Halim A."/>
            <person name="Hossen Q.M.M."/>
            <person name="Hossain M.Z."/>
            <person name="Ahmed R."/>
            <person name="Khan M.M."/>
            <person name="Islam R."/>
            <person name="Rashid M.M."/>
            <person name="Khan S.A."/>
            <person name="Rahman M.S."/>
            <person name="Alam M."/>
        </authorList>
    </citation>
    <scope>NUCLEOTIDE SEQUENCE [LARGE SCALE GENOMIC DNA]</scope>
    <source>
        <strain evidence="3">cv. CVL-1</strain>
        <tissue evidence="2">Whole seedling</tissue>
    </source>
</reference>
<keyword evidence="3" id="KW-1185">Reference proteome</keyword>
<evidence type="ECO:0000313" key="3">
    <source>
        <dbReference type="Proteomes" id="UP000188268"/>
    </source>
</evidence>
<sequence length="29" mass="3255">MAADWLAQQAKEVMDSDEWAERPTSLGMS</sequence>
<gene>
    <name evidence="2" type="ORF">CCACVL1_26297</name>
</gene>
<protein>
    <submittedName>
        <fullName evidence="2">Uncharacterized protein</fullName>
    </submittedName>
</protein>
<dbReference type="AlphaFoldDB" id="A0A1R3GFD2"/>
<dbReference type="EMBL" id="AWWV01014459">
    <property type="protein sequence ID" value="OMO56782.1"/>
    <property type="molecule type" value="Genomic_DNA"/>
</dbReference>
<dbReference type="Gramene" id="OMO56782">
    <property type="protein sequence ID" value="OMO56782"/>
    <property type="gene ID" value="CCACVL1_26297"/>
</dbReference>
<evidence type="ECO:0000256" key="1">
    <source>
        <dbReference type="SAM" id="MobiDB-lite"/>
    </source>
</evidence>
<accession>A0A1R3GFD2</accession>
<comment type="caution">
    <text evidence="2">The sequence shown here is derived from an EMBL/GenBank/DDBJ whole genome shotgun (WGS) entry which is preliminary data.</text>
</comment>
<name>A0A1R3GFD2_COCAP</name>
<organism evidence="2 3">
    <name type="scientific">Corchorus capsularis</name>
    <name type="common">Jute</name>
    <dbReference type="NCBI Taxonomy" id="210143"/>
    <lineage>
        <taxon>Eukaryota</taxon>
        <taxon>Viridiplantae</taxon>
        <taxon>Streptophyta</taxon>
        <taxon>Embryophyta</taxon>
        <taxon>Tracheophyta</taxon>
        <taxon>Spermatophyta</taxon>
        <taxon>Magnoliopsida</taxon>
        <taxon>eudicotyledons</taxon>
        <taxon>Gunneridae</taxon>
        <taxon>Pentapetalae</taxon>
        <taxon>rosids</taxon>
        <taxon>malvids</taxon>
        <taxon>Malvales</taxon>
        <taxon>Malvaceae</taxon>
        <taxon>Grewioideae</taxon>
        <taxon>Apeibeae</taxon>
        <taxon>Corchorus</taxon>
    </lineage>
</organism>
<evidence type="ECO:0000313" key="2">
    <source>
        <dbReference type="EMBL" id="OMO56782.1"/>
    </source>
</evidence>
<feature type="region of interest" description="Disordered" evidence="1">
    <location>
        <begin position="1"/>
        <end position="29"/>
    </location>
</feature>